<accession>A0A5N6ZMY9</accession>
<dbReference type="AlphaFoldDB" id="A0A5N6ZMY9"/>
<reference evidence="1 2" key="1">
    <citation type="submission" date="2019-04" db="EMBL/GenBank/DDBJ databases">
        <title>Friends and foes A comparative genomics studyof 23 Aspergillus species from section Flavi.</title>
        <authorList>
            <consortium name="DOE Joint Genome Institute"/>
            <person name="Kjaerbolling I."/>
            <person name="Vesth T."/>
            <person name="Frisvad J.C."/>
            <person name="Nybo J.L."/>
            <person name="Theobald S."/>
            <person name="Kildgaard S."/>
            <person name="Isbrandt T."/>
            <person name="Kuo A."/>
            <person name="Sato A."/>
            <person name="Lyhne E.K."/>
            <person name="Kogle M.E."/>
            <person name="Wiebenga A."/>
            <person name="Kun R.S."/>
            <person name="Lubbers R.J."/>
            <person name="Makela M.R."/>
            <person name="Barry K."/>
            <person name="Chovatia M."/>
            <person name="Clum A."/>
            <person name="Daum C."/>
            <person name="Haridas S."/>
            <person name="He G."/>
            <person name="LaButti K."/>
            <person name="Lipzen A."/>
            <person name="Mondo S."/>
            <person name="Riley R."/>
            <person name="Salamov A."/>
            <person name="Simmons B.A."/>
            <person name="Magnuson J.K."/>
            <person name="Henrissat B."/>
            <person name="Mortensen U.H."/>
            <person name="Larsen T.O."/>
            <person name="Devries R.P."/>
            <person name="Grigoriev I.V."/>
            <person name="Machida M."/>
            <person name="Baker S.E."/>
            <person name="Andersen M.R."/>
        </authorList>
    </citation>
    <scope>NUCLEOTIDE SEQUENCE [LARGE SCALE GENOMIC DNA]</scope>
    <source>
        <strain evidence="1 2">CBS 763.97</strain>
    </source>
</reference>
<dbReference type="Proteomes" id="UP000326268">
    <property type="component" value="Unassembled WGS sequence"/>
</dbReference>
<protein>
    <submittedName>
        <fullName evidence="1">Uncharacterized protein</fullName>
    </submittedName>
</protein>
<sequence>MYVSQLRVPLSTERPSGMFLTCALIASSCPKRAEHKLLQGLIFSSLFPKAVR</sequence>
<gene>
    <name evidence="1" type="ORF">BDV27DRAFT_136873</name>
</gene>
<dbReference type="EMBL" id="ML737855">
    <property type="protein sequence ID" value="KAE8358982.1"/>
    <property type="molecule type" value="Genomic_DNA"/>
</dbReference>
<proteinExistence type="predicted"/>
<dbReference type="PROSITE" id="PS51257">
    <property type="entry name" value="PROKAR_LIPOPROTEIN"/>
    <property type="match status" value="1"/>
</dbReference>
<dbReference type="GeneID" id="43653305"/>
<name>A0A5N6ZMY9_9EURO</name>
<evidence type="ECO:0000313" key="1">
    <source>
        <dbReference type="EMBL" id="KAE8358982.1"/>
    </source>
</evidence>
<keyword evidence="2" id="KW-1185">Reference proteome</keyword>
<organism evidence="1 2">
    <name type="scientific">Aspergillus caelatus</name>
    <dbReference type="NCBI Taxonomy" id="61420"/>
    <lineage>
        <taxon>Eukaryota</taxon>
        <taxon>Fungi</taxon>
        <taxon>Dikarya</taxon>
        <taxon>Ascomycota</taxon>
        <taxon>Pezizomycotina</taxon>
        <taxon>Eurotiomycetes</taxon>
        <taxon>Eurotiomycetidae</taxon>
        <taxon>Eurotiales</taxon>
        <taxon>Aspergillaceae</taxon>
        <taxon>Aspergillus</taxon>
        <taxon>Aspergillus subgen. Circumdati</taxon>
    </lineage>
</organism>
<evidence type="ECO:0000313" key="2">
    <source>
        <dbReference type="Proteomes" id="UP000326268"/>
    </source>
</evidence>
<dbReference type="RefSeq" id="XP_031922063.1">
    <property type="nucleotide sequence ID" value="XM_032068859.1"/>
</dbReference>